<keyword evidence="1" id="KW-0812">Transmembrane</keyword>
<evidence type="ECO:0000313" key="3">
    <source>
        <dbReference type="EMBL" id="MBM7583770.1"/>
    </source>
</evidence>
<feature type="transmembrane region" description="Helical" evidence="1">
    <location>
        <begin position="64"/>
        <end position="82"/>
    </location>
</feature>
<accession>A0ABS2N7J8</accession>
<feature type="transmembrane region" description="Helical" evidence="1">
    <location>
        <begin position="146"/>
        <end position="163"/>
    </location>
</feature>
<feature type="transmembrane region" description="Helical" evidence="1">
    <location>
        <begin position="20"/>
        <end position="39"/>
    </location>
</feature>
<keyword evidence="1" id="KW-1133">Transmembrane helix</keyword>
<dbReference type="EMBL" id="JAFBDZ010000001">
    <property type="protein sequence ID" value="MBM7583770.1"/>
    <property type="molecule type" value="Genomic_DNA"/>
</dbReference>
<gene>
    <name evidence="3" type="ORF">JOC86_000307</name>
</gene>
<organism evidence="3 4">
    <name type="scientific">Rossellomorea pakistanensis</name>
    <dbReference type="NCBI Taxonomy" id="992288"/>
    <lineage>
        <taxon>Bacteria</taxon>
        <taxon>Bacillati</taxon>
        <taxon>Bacillota</taxon>
        <taxon>Bacilli</taxon>
        <taxon>Bacillales</taxon>
        <taxon>Bacillaceae</taxon>
        <taxon>Rossellomorea</taxon>
    </lineage>
</organism>
<protein>
    <submittedName>
        <fullName evidence="3">Membrane protein</fullName>
    </submittedName>
</protein>
<dbReference type="Proteomes" id="UP001646157">
    <property type="component" value="Unassembled WGS sequence"/>
</dbReference>
<dbReference type="RefSeq" id="WP_205168005.1">
    <property type="nucleotide sequence ID" value="NZ_JAFBDZ010000001.1"/>
</dbReference>
<feature type="transmembrane region" description="Helical" evidence="1">
    <location>
        <begin position="103"/>
        <end position="126"/>
    </location>
</feature>
<keyword evidence="4" id="KW-1185">Reference proteome</keyword>
<comment type="caution">
    <text evidence="3">The sequence shown here is derived from an EMBL/GenBank/DDBJ whole genome shotgun (WGS) entry which is preliminary data.</text>
</comment>
<dbReference type="Pfam" id="PF07853">
    <property type="entry name" value="DUF1648"/>
    <property type="match status" value="1"/>
</dbReference>
<evidence type="ECO:0000259" key="2">
    <source>
        <dbReference type="Pfam" id="PF07853"/>
    </source>
</evidence>
<evidence type="ECO:0000313" key="4">
    <source>
        <dbReference type="Proteomes" id="UP001646157"/>
    </source>
</evidence>
<feature type="domain" description="DUF1648" evidence="2">
    <location>
        <begin position="27"/>
        <end position="72"/>
    </location>
</feature>
<proteinExistence type="predicted"/>
<name>A0ABS2N7J8_9BACI</name>
<dbReference type="InterPro" id="IPR012867">
    <property type="entry name" value="DUF1648"/>
</dbReference>
<sequence length="164" mass="18936">MEPVNRPKITIPKSVIEKSIDIMSLALLLISIVYVLMVWSSLPSEIPIHFNIKGEVDRWGGKEGIWFLPAIGVFIWLSLTILEKYPHKYNYLNLTLQNAKKQYLNARLLVNVLKGECVFVFVFFTWQSVNIANGNNIGIGIWELPISYLLYLLLFFFLLFAQLN</sequence>
<keyword evidence="1" id="KW-0472">Membrane</keyword>
<reference evidence="3 4" key="1">
    <citation type="submission" date="2021-01" db="EMBL/GenBank/DDBJ databases">
        <title>Genomic Encyclopedia of Type Strains, Phase IV (KMG-IV): sequencing the most valuable type-strain genomes for metagenomic binning, comparative biology and taxonomic classification.</title>
        <authorList>
            <person name="Goeker M."/>
        </authorList>
    </citation>
    <scope>NUCLEOTIDE SEQUENCE [LARGE SCALE GENOMIC DNA]</scope>
    <source>
        <strain evidence="3 4">DSM 24834</strain>
    </source>
</reference>
<evidence type="ECO:0000256" key="1">
    <source>
        <dbReference type="SAM" id="Phobius"/>
    </source>
</evidence>